<reference evidence="2 3" key="1">
    <citation type="submission" date="2023-01" db="EMBL/GenBank/DDBJ databases">
        <title>Analysis of 21 Apiospora genomes using comparative genomics revels a genus with tremendous synthesis potential of carbohydrate active enzymes and secondary metabolites.</title>
        <authorList>
            <person name="Sorensen T."/>
        </authorList>
    </citation>
    <scope>NUCLEOTIDE SEQUENCE [LARGE SCALE GENOMIC DNA]</scope>
    <source>
        <strain evidence="2 3">CBS 24483</strain>
    </source>
</reference>
<protein>
    <submittedName>
        <fullName evidence="2">Uncharacterized protein</fullName>
    </submittedName>
</protein>
<dbReference type="Proteomes" id="UP001391051">
    <property type="component" value="Unassembled WGS sequence"/>
</dbReference>
<dbReference type="RefSeq" id="XP_066694179.1">
    <property type="nucleotide sequence ID" value="XM_066850036.1"/>
</dbReference>
<name>A0ABR1PWL6_9PEZI</name>
<comment type="caution">
    <text evidence="2">The sequence shown here is derived from an EMBL/GenBank/DDBJ whole genome shotgun (WGS) entry which is preliminary data.</text>
</comment>
<evidence type="ECO:0000256" key="1">
    <source>
        <dbReference type="SAM" id="MobiDB-lite"/>
    </source>
</evidence>
<keyword evidence="3" id="KW-1185">Reference proteome</keyword>
<gene>
    <name evidence="2" type="ORF">PG986_013814</name>
</gene>
<dbReference type="GeneID" id="92083098"/>
<proteinExistence type="predicted"/>
<sequence length="78" mass="8202">MADGTETDVVNAQHSPPMMISAASKNPGIPPVRAGASSSLCLGRHGGAYIGMGYTTYDEIIGTGVWKIEFEDRDADIC</sequence>
<dbReference type="EMBL" id="JAQQWE010000009">
    <property type="protein sequence ID" value="KAK7941427.1"/>
    <property type="molecule type" value="Genomic_DNA"/>
</dbReference>
<feature type="region of interest" description="Disordered" evidence="1">
    <location>
        <begin position="1"/>
        <end position="26"/>
    </location>
</feature>
<evidence type="ECO:0000313" key="2">
    <source>
        <dbReference type="EMBL" id="KAK7941427.1"/>
    </source>
</evidence>
<organism evidence="2 3">
    <name type="scientific">Apiospora aurea</name>
    <dbReference type="NCBI Taxonomy" id="335848"/>
    <lineage>
        <taxon>Eukaryota</taxon>
        <taxon>Fungi</taxon>
        <taxon>Dikarya</taxon>
        <taxon>Ascomycota</taxon>
        <taxon>Pezizomycotina</taxon>
        <taxon>Sordariomycetes</taxon>
        <taxon>Xylariomycetidae</taxon>
        <taxon>Amphisphaeriales</taxon>
        <taxon>Apiosporaceae</taxon>
        <taxon>Apiospora</taxon>
    </lineage>
</organism>
<accession>A0ABR1PWL6</accession>
<evidence type="ECO:0000313" key="3">
    <source>
        <dbReference type="Proteomes" id="UP001391051"/>
    </source>
</evidence>